<dbReference type="EnsemblMetazoa" id="XM_012206801.1">
    <property type="protein sequence ID" value="XP_012062191.1"/>
    <property type="gene ID" value="LOC105625470"/>
</dbReference>
<evidence type="ECO:0000256" key="1">
    <source>
        <dbReference type="SAM" id="MobiDB-lite"/>
    </source>
</evidence>
<dbReference type="EMBL" id="ADTU01003040">
    <property type="status" value="NOT_ANNOTATED_CDS"/>
    <property type="molecule type" value="Genomic_DNA"/>
</dbReference>
<accession>A0A158NXD3</accession>
<dbReference type="KEGG" id="acep:105625470"/>
<protein>
    <submittedName>
        <fullName evidence="2">Uncharacterized protein</fullName>
    </submittedName>
</protein>
<proteinExistence type="predicted"/>
<organism evidence="2 3">
    <name type="scientific">Atta cephalotes</name>
    <name type="common">Leafcutter ant</name>
    <dbReference type="NCBI Taxonomy" id="12957"/>
    <lineage>
        <taxon>Eukaryota</taxon>
        <taxon>Metazoa</taxon>
        <taxon>Ecdysozoa</taxon>
        <taxon>Arthropoda</taxon>
        <taxon>Hexapoda</taxon>
        <taxon>Insecta</taxon>
        <taxon>Pterygota</taxon>
        <taxon>Neoptera</taxon>
        <taxon>Endopterygota</taxon>
        <taxon>Hymenoptera</taxon>
        <taxon>Apocrita</taxon>
        <taxon>Aculeata</taxon>
        <taxon>Formicoidea</taxon>
        <taxon>Formicidae</taxon>
        <taxon>Myrmicinae</taxon>
        <taxon>Atta</taxon>
    </lineage>
</organism>
<evidence type="ECO:0000313" key="2">
    <source>
        <dbReference type="EnsemblMetazoa" id="XP_012062191.1"/>
    </source>
</evidence>
<dbReference type="Proteomes" id="UP000005205">
    <property type="component" value="Unassembled WGS sequence"/>
</dbReference>
<gene>
    <name evidence="2" type="primary">105625470</name>
</gene>
<feature type="region of interest" description="Disordered" evidence="1">
    <location>
        <begin position="56"/>
        <end position="150"/>
    </location>
</feature>
<keyword evidence="3" id="KW-1185">Reference proteome</keyword>
<feature type="compositionally biased region" description="Polar residues" evidence="1">
    <location>
        <begin position="132"/>
        <end position="150"/>
    </location>
</feature>
<reference evidence="3" key="1">
    <citation type="journal article" date="2011" name="PLoS Genet.">
        <title>The genome sequence of the leaf-cutter ant Atta cephalotes reveals insights into its obligate symbiotic lifestyle.</title>
        <authorList>
            <person name="Suen G."/>
            <person name="Teiling C."/>
            <person name="Li L."/>
            <person name="Holt C."/>
            <person name="Abouheif E."/>
            <person name="Bornberg-Bauer E."/>
            <person name="Bouffard P."/>
            <person name="Caldera E.J."/>
            <person name="Cash E."/>
            <person name="Cavanaugh A."/>
            <person name="Denas O."/>
            <person name="Elhaik E."/>
            <person name="Fave M.J."/>
            <person name="Gadau J."/>
            <person name="Gibson J.D."/>
            <person name="Graur D."/>
            <person name="Grubbs K.J."/>
            <person name="Hagen D.E."/>
            <person name="Harkins T.T."/>
            <person name="Helmkampf M."/>
            <person name="Hu H."/>
            <person name="Johnson B.R."/>
            <person name="Kim J."/>
            <person name="Marsh S.E."/>
            <person name="Moeller J.A."/>
            <person name="Munoz-Torres M.C."/>
            <person name="Murphy M.C."/>
            <person name="Naughton M.C."/>
            <person name="Nigam S."/>
            <person name="Overson R."/>
            <person name="Rajakumar R."/>
            <person name="Reese J.T."/>
            <person name="Scott J.J."/>
            <person name="Smith C.R."/>
            <person name="Tao S."/>
            <person name="Tsutsui N.D."/>
            <person name="Viljakainen L."/>
            <person name="Wissler L."/>
            <person name="Yandell M.D."/>
            <person name="Zimmer F."/>
            <person name="Taylor J."/>
            <person name="Slater S.C."/>
            <person name="Clifton S.W."/>
            <person name="Warren W.C."/>
            <person name="Elsik C.G."/>
            <person name="Smith C.D."/>
            <person name="Weinstock G.M."/>
            <person name="Gerardo N.M."/>
            <person name="Currie C.R."/>
        </authorList>
    </citation>
    <scope>NUCLEOTIDE SEQUENCE [LARGE SCALE GENOMIC DNA]</scope>
</reference>
<dbReference type="AlphaFoldDB" id="A0A158NXD3"/>
<evidence type="ECO:0000313" key="3">
    <source>
        <dbReference type="Proteomes" id="UP000005205"/>
    </source>
</evidence>
<feature type="compositionally biased region" description="Basic and acidic residues" evidence="1">
    <location>
        <begin position="61"/>
        <end position="70"/>
    </location>
</feature>
<dbReference type="InParanoid" id="A0A158NXD3"/>
<feature type="compositionally biased region" description="Polar residues" evidence="1">
    <location>
        <begin position="94"/>
        <end position="110"/>
    </location>
</feature>
<feature type="compositionally biased region" description="Basic and acidic residues" evidence="1">
    <location>
        <begin position="114"/>
        <end position="131"/>
    </location>
</feature>
<dbReference type="OrthoDB" id="7552454at2759"/>
<reference evidence="2" key="2">
    <citation type="submission" date="2016-04" db="UniProtKB">
        <authorList>
            <consortium name="EnsemblMetazoa"/>
        </authorList>
    </citation>
    <scope>IDENTIFICATION</scope>
</reference>
<sequence>MGLKWFRASLSMEKEASKVPAMMGLYRRISFEPTIQKNVEISLSTVPLLIVSDLTSSGDNETVKNDRSRADLTNQTSSSSIDSEEITIKDIDNKSQINNHSVENTESSIFTKDPNVKEESARGEKLNKITKDQNMSDIKSPINSDNELVI</sequence>
<name>A0A158NXD3_ATTCE</name>